<organism evidence="1 2">
    <name type="scientific">Janibacter limosus</name>
    <dbReference type="NCBI Taxonomy" id="53458"/>
    <lineage>
        <taxon>Bacteria</taxon>
        <taxon>Bacillati</taxon>
        <taxon>Actinomycetota</taxon>
        <taxon>Actinomycetes</taxon>
        <taxon>Micrococcales</taxon>
        <taxon>Intrasporangiaceae</taxon>
        <taxon>Janibacter</taxon>
    </lineage>
</organism>
<evidence type="ECO:0000313" key="1">
    <source>
        <dbReference type="EMBL" id="UUZ43802.1"/>
    </source>
</evidence>
<dbReference type="EMBL" id="CP087977">
    <property type="protein sequence ID" value="UUZ43802.1"/>
    <property type="molecule type" value="Genomic_DNA"/>
</dbReference>
<gene>
    <name evidence="1" type="ORF">LP422_13570</name>
</gene>
<proteinExistence type="predicted"/>
<protein>
    <submittedName>
        <fullName evidence="1">Uncharacterized protein</fullName>
    </submittedName>
</protein>
<evidence type="ECO:0000313" key="2">
    <source>
        <dbReference type="Proteomes" id="UP001059663"/>
    </source>
</evidence>
<name>A0AC61U1B3_9MICO</name>
<sequence length="166" mass="17428">MASATPVGEGHPIEDGGHRAVDVAPQEAPAAGVLDEVGLPGVDPPPPRGVAEPDGAVGGHRRVVGEEHRRAIDMGHELLDATVPVDVDREQAADGVAHEEASVGQPLRAQWPAPGLDDPLAVPTVRRDGDDRAVHRARPHPRVRADEHVLGTGAGDRHPGERDLCR</sequence>
<dbReference type="Proteomes" id="UP001059663">
    <property type="component" value="Chromosome"/>
</dbReference>
<reference evidence="1" key="1">
    <citation type="submission" date="2021-11" db="EMBL/GenBank/DDBJ databases">
        <title>Study of the species diversity of bacterial strains isolated from a unique natural object - Shulgan-Tash cave (Bashkiria).</title>
        <authorList>
            <person name="Sazanova A.L."/>
            <person name="Chirak E.R."/>
            <person name="Safronova V.I."/>
        </authorList>
    </citation>
    <scope>NUCLEOTIDE SEQUENCE</scope>
    <source>
        <strain evidence="1">P1</strain>
    </source>
</reference>
<accession>A0AC61U1B3</accession>